<sequence length="131" mass="15275">MNNLQELLHIIEIQLQSSIELEQAIYSAIFCFDNYFDLLNQLYQVAEKQLLEVFQSAILNVFRRVKVELQEEKMVQILNIQEKLLSNQQISLTIDIDIKTKLLANKQAHTEKLGKDIEEIDQLITSQVEAQ</sequence>
<dbReference type="AlphaFoldDB" id="A0A9P8RW61"/>
<protein>
    <submittedName>
        <fullName evidence="1">Uncharacterized protein</fullName>
    </submittedName>
</protein>
<proteinExistence type="predicted"/>
<evidence type="ECO:0000313" key="2">
    <source>
        <dbReference type="Proteomes" id="UP000018208"/>
    </source>
</evidence>
<organism evidence="1 2">
    <name type="scientific">Spironucleus salmonicida</name>
    <dbReference type="NCBI Taxonomy" id="348837"/>
    <lineage>
        <taxon>Eukaryota</taxon>
        <taxon>Metamonada</taxon>
        <taxon>Diplomonadida</taxon>
        <taxon>Hexamitidae</taxon>
        <taxon>Hexamitinae</taxon>
        <taxon>Spironucleus</taxon>
    </lineage>
</organism>
<comment type="caution">
    <text evidence="1">The sequence shown here is derived from an EMBL/GenBank/DDBJ whole genome shotgun (WGS) entry which is preliminary data.</text>
</comment>
<dbReference type="EMBL" id="AUWU02000006">
    <property type="protein sequence ID" value="KAH0571472.1"/>
    <property type="molecule type" value="Genomic_DNA"/>
</dbReference>
<gene>
    <name evidence="1" type="ORF">SS50377_25657</name>
</gene>
<accession>A0A9P8RW61</accession>
<dbReference type="Proteomes" id="UP000018208">
    <property type="component" value="Unassembled WGS sequence"/>
</dbReference>
<reference evidence="1 2" key="1">
    <citation type="journal article" date="2014" name="PLoS Genet.">
        <title>The Genome of Spironucleus salmonicida Highlights a Fish Pathogen Adapted to Fluctuating Environments.</title>
        <authorList>
            <person name="Xu F."/>
            <person name="Jerlstrom-Hultqvist J."/>
            <person name="Einarsson E."/>
            <person name="Astvaldsson A."/>
            <person name="Svard S.G."/>
            <person name="Andersson J.O."/>
        </authorList>
    </citation>
    <scope>NUCLEOTIDE SEQUENCE [LARGE SCALE GENOMIC DNA]</scope>
    <source>
        <strain evidence="1 2">ATCC 50377</strain>
    </source>
</reference>
<keyword evidence="2" id="KW-1185">Reference proteome</keyword>
<dbReference type="KEGG" id="ssao:94299680"/>
<dbReference type="RefSeq" id="XP_067762245.1">
    <property type="nucleotide sequence ID" value="XM_067909489.1"/>
</dbReference>
<name>A0A9P8RW61_9EUKA</name>
<evidence type="ECO:0000313" key="1">
    <source>
        <dbReference type="EMBL" id="KAH0571472.1"/>
    </source>
</evidence>
<dbReference type="GeneID" id="94299680"/>